<accession>A0A5D9CAT7</accession>
<dbReference type="SUPFAM" id="SSF49464">
    <property type="entry name" value="Carboxypeptidase regulatory domain-like"/>
    <property type="match status" value="1"/>
</dbReference>
<keyword evidence="3" id="KW-1185">Reference proteome</keyword>
<gene>
    <name evidence="2" type="ORF">FYJ91_06245</name>
</gene>
<keyword evidence="1" id="KW-0732">Signal</keyword>
<proteinExistence type="predicted"/>
<evidence type="ECO:0000313" key="3">
    <source>
        <dbReference type="Proteomes" id="UP000322077"/>
    </source>
</evidence>
<protein>
    <submittedName>
        <fullName evidence="2">Carboxypeptidase regulatory-like domain-containing protein</fullName>
    </submittedName>
</protein>
<sequence length="132" mass="14146">MSLNQFSRVVMAIALAATASGAASANGYLFFHEHQHDSDTGTVYLGSVTDTAGKPLPGAQVSLDVMSFNQSLSFDTDARGRYRSNGLSNNIDPKQVKVSVIKPGYKLIKSVNMSRARKPGQPVEINFILAKG</sequence>
<organism evidence="2 3">
    <name type="scientific">Sphingomonas montanisoli</name>
    <dbReference type="NCBI Taxonomy" id="2606412"/>
    <lineage>
        <taxon>Bacteria</taxon>
        <taxon>Pseudomonadati</taxon>
        <taxon>Pseudomonadota</taxon>
        <taxon>Alphaproteobacteria</taxon>
        <taxon>Sphingomonadales</taxon>
        <taxon>Sphingomonadaceae</taxon>
        <taxon>Sphingomonas</taxon>
    </lineage>
</organism>
<reference evidence="2 3" key="1">
    <citation type="submission" date="2019-08" db="EMBL/GenBank/DDBJ databases">
        <authorList>
            <person name="Wang G."/>
            <person name="Xu Z."/>
        </authorList>
    </citation>
    <scope>NUCLEOTIDE SEQUENCE [LARGE SCALE GENOMIC DNA]</scope>
    <source>
        <strain evidence="2 3">ZX</strain>
    </source>
</reference>
<dbReference type="EMBL" id="VTOU01000002">
    <property type="protein sequence ID" value="TZG27221.1"/>
    <property type="molecule type" value="Genomic_DNA"/>
</dbReference>
<keyword evidence="2" id="KW-0645">Protease</keyword>
<evidence type="ECO:0000256" key="1">
    <source>
        <dbReference type="SAM" id="SignalP"/>
    </source>
</evidence>
<evidence type="ECO:0000313" key="2">
    <source>
        <dbReference type="EMBL" id="TZG27221.1"/>
    </source>
</evidence>
<dbReference type="Gene3D" id="2.60.40.1120">
    <property type="entry name" value="Carboxypeptidase-like, regulatory domain"/>
    <property type="match status" value="1"/>
</dbReference>
<dbReference type="Proteomes" id="UP000322077">
    <property type="component" value="Unassembled WGS sequence"/>
</dbReference>
<keyword evidence="2" id="KW-0121">Carboxypeptidase</keyword>
<dbReference type="GO" id="GO:0004180">
    <property type="term" value="F:carboxypeptidase activity"/>
    <property type="evidence" value="ECO:0007669"/>
    <property type="project" value="UniProtKB-KW"/>
</dbReference>
<dbReference type="Pfam" id="PF13620">
    <property type="entry name" value="CarboxypepD_reg"/>
    <property type="match status" value="1"/>
</dbReference>
<feature type="signal peptide" evidence="1">
    <location>
        <begin position="1"/>
        <end position="25"/>
    </location>
</feature>
<dbReference type="AlphaFoldDB" id="A0A5D9CAT7"/>
<name>A0A5D9CAT7_9SPHN</name>
<dbReference type="InterPro" id="IPR008969">
    <property type="entry name" value="CarboxyPept-like_regulatory"/>
</dbReference>
<comment type="caution">
    <text evidence="2">The sequence shown here is derived from an EMBL/GenBank/DDBJ whole genome shotgun (WGS) entry which is preliminary data.</text>
</comment>
<keyword evidence="2" id="KW-0378">Hydrolase</keyword>
<dbReference type="RefSeq" id="WP_149521439.1">
    <property type="nucleotide sequence ID" value="NZ_VTOU01000002.1"/>
</dbReference>
<feature type="chain" id="PRO_5023064936" evidence="1">
    <location>
        <begin position="26"/>
        <end position="132"/>
    </location>
</feature>